<feature type="transmembrane region" description="Helical" evidence="8">
    <location>
        <begin position="444"/>
        <end position="470"/>
    </location>
</feature>
<feature type="transmembrane region" description="Helical" evidence="8">
    <location>
        <begin position="774"/>
        <end position="797"/>
    </location>
</feature>
<evidence type="ECO:0000313" key="12">
    <source>
        <dbReference type="Proteomes" id="UP000019151"/>
    </source>
</evidence>
<keyword evidence="2" id="KW-1003">Cell membrane</keyword>
<evidence type="ECO:0000256" key="1">
    <source>
        <dbReference type="ARBA" id="ARBA00004651"/>
    </source>
</evidence>
<evidence type="ECO:0000256" key="3">
    <source>
        <dbReference type="ARBA" id="ARBA00022692"/>
    </source>
</evidence>
<gene>
    <name evidence="11" type="ORF">J421_2746</name>
</gene>
<name>W0RLI4_9BACT</name>
<keyword evidence="12" id="KW-1185">Reference proteome</keyword>
<feature type="domain" description="ABC3 transporter permease C-terminal" evidence="9">
    <location>
        <begin position="357"/>
        <end position="467"/>
    </location>
</feature>
<protein>
    <submittedName>
        <fullName evidence="11">Permease</fullName>
    </submittedName>
</protein>
<evidence type="ECO:0000256" key="7">
    <source>
        <dbReference type="SAM" id="MobiDB-lite"/>
    </source>
</evidence>
<dbReference type="KEGG" id="gba:J421_2746"/>
<evidence type="ECO:0000259" key="9">
    <source>
        <dbReference type="Pfam" id="PF02687"/>
    </source>
</evidence>
<evidence type="ECO:0000256" key="5">
    <source>
        <dbReference type="ARBA" id="ARBA00023136"/>
    </source>
</evidence>
<keyword evidence="3 8" id="KW-0812">Transmembrane</keyword>
<feature type="domain" description="ABC3 transporter permease C-terminal" evidence="9">
    <location>
        <begin position="778"/>
        <end position="885"/>
    </location>
</feature>
<dbReference type="InParanoid" id="W0RLI4"/>
<evidence type="ECO:0000256" key="2">
    <source>
        <dbReference type="ARBA" id="ARBA00022475"/>
    </source>
</evidence>
<sequence length="897" mass="95167">MAPSEPRLPRLPLVLLGALLPRAERDELLADVVEEFGERSRAAGTPAARRWLWAQLVGSAPAVLRWRWWRGWTGFEPRANAYRPGGPMLKSWISDARYAARRLRARPGYTVLAVLTLALGVGGTAAVYGVARGLLFDPLPYANAPELATFWSTFSWSEEEFSYLRGRFPGFRQVAAYRNRDVTLRVGDAPARFVPGIAASAELFDVLGARPALGRPLRAGDDALGTAPVAVLSDGLWRELGADPSIVGRSLVLDGAPTTVVGVMPRGFWFPDPSVRVWTSTPMRPDNGAGNYTLVGRVAPGLDPGNMGPYVARLTAMLGERFHYPEKWDKTKNARVTPIRESMTGTMRPALLATLGAMGLILLIACANVAALMLGQVDARFTELAVRSALGANQRRLTQQLVVEALLIAIAAGALGAGLAAGGFRVLAHALPLGAWGETVSPDWRVFVAALGLAIAAALLVVAVPTVSLWRGDLRGVLGRARTGGLEGRGGRLENGLVVAEVALAVLIASGAALLVRSVGNLYALDPGLRAEQVAVVDVVAPNDIGGVAQWRAVDEVVTALHALPGVRAVAATTQLPLRGGSDSYGFTIEGLKDTDDGSTTYMRIVTQEYFAALGIRRLTGRTFELTDRRAADSVRAETQRGERRDSTPPERVVVINQALAKKYFRGESPIGRRMGGTFRGAERIIGVVVDVAEGKLTDAPEPARYFLADEVPMRHGTYTLALRVSPGIDPTSVLDAARRTVSRLAPGFAVQELTTMQRVLDRAVGPARQVMTLLSLLTGLALVLGAIGIYGVIAHFAARRRRDWAIRVALGLPGGRVVARVLGHGTALVAVGIVIGVAAASVLARLLSALLFGVSAFDPLALAGAGVALLVVGFLAAAAPAWRAGMTDPAIALREQ</sequence>
<feature type="transmembrane region" description="Helical" evidence="8">
    <location>
        <begin position="861"/>
        <end position="883"/>
    </location>
</feature>
<feature type="transmembrane region" description="Helical" evidence="8">
    <location>
        <begin position="818"/>
        <end position="841"/>
    </location>
</feature>
<feature type="transmembrane region" description="Helical" evidence="8">
    <location>
        <begin position="496"/>
        <end position="516"/>
    </location>
</feature>
<evidence type="ECO:0000259" key="10">
    <source>
        <dbReference type="Pfam" id="PF12704"/>
    </source>
</evidence>
<feature type="region of interest" description="Disordered" evidence="7">
    <location>
        <begin position="630"/>
        <end position="649"/>
    </location>
</feature>
<dbReference type="GO" id="GO:0022857">
    <property type="term" value="F:transmembrane transporter activity"/>
    <property type="evidence" value="ECO:0007669"/>
    <property type="project" value="TreeGrafter"/>
</dbReference>
<dbReference type="Pfam" id="PF02687">
    <property type="entry name" value="FtsX"/>
    <property type="match status" value="2"/>
</dbReference>
<dbReference type="GO" id="GO:0005886">
    <property type="term" value="C:plasma membrane"/>
    <property type="evidence" value="ECO:0007669"/>
    <property type="project" value="UniProtKB-SubCell"/>
</dbReference>
<keyword evidence="5 8" id="KW-0472">Membrane</keyword>
<dbReference type="Proteomes" id="UP000019151">
    <property type="component" value="Chromosome"/>
</dbReference>
<feature type="transmembrane region" description="Helical" evidence="8">
    <location>
        <begin position="350"/>
        <end position="374"/>
    </location>
</feature>
<feature type="domain" description="MacB-like periplasmic core" evidence="10">
    <location>
        <begin position="536"/>
        <end position="740"/>
    </location>
</feature>
<dbReference type="NCBIfam" id="TIGR03434">
    <property type="entry name" value="ADOP"/>
    <property type="match status" value="1"/>
</dbReference>
<proteinExistence type="inferred from homology"/>
<feature type="domain" description="MacB-like periplasmic core" evidence="10">
    <location>
        <begin position="110"/>
        <end position="301"/>
    </location>
</feature>
<dbReference type="eggNOG" id="COG0577">
    <property type="taxonomic scope" value="Bacteria"/>
</dbReference>
<organism evidence="11 12">
    <name type="scientific">Gemmatirosa kalamazoonensis</name>
    <dbReference type="NCBI Taxonomy" id="861299"/>
    <lineage>
        <taxon>Bacteria</taxon>
        <taxon>Pseudomonadati</taxon>
        <taxon>Gemmatimonadota</taxon>
        <taxon>Gemmatimonadia</taxon>
        <taxon>Gemmatimonadales</taxon>
        <taxon>Gemmatimonadaceae</taxon>
        <taxon>Gemmatirosa</taxon>
    </lineage>
</organism>
<evidence type="ECO:0000256" key="6">
    <source>
        <dbReference type="ARBA" id="ARBA00038076"/>
    </source>
</evidence>
<dbReference type="HOGENOM" id="CLU_009433_1_0_0"/>
<dbReference type="InterPro" id="IPR003838">
    <property type="entry name" value="ABC3_permease_C"/>
</dbReference>
<dbReference type="RefSeq" id="WP_025411755.1">
    <property type="nucleotide sequence ID" value="NZ_CP007128.1"/>
</dbReference>
<dbReference type="InterPro" id="IPR025857">
    <property type="entry name" value="MacB_PCD"/>
</dbReference>
<comment type="similarity">
    <text evidence="6">Belongs to the ABC-4 integral membrane protein family.</text>
</comment>
<evidence type="ECO:0000256" key="4">
    <source>
        <dbReference type="ARBA" id="ARBA00022989"/>
    </source>
</evidence>
<dbReference type="InterPro" id="IPR050250">
    <property type="entry name" value="Macrolide_Exporter_MacB"/>
</dbReference>
<feature type="transmembrane region" description="Helical" evidence="8">
    <location>
        <begin position="401"/>
        <end position="424"/>
    </location>
</feature>
<accession>W0RLI4</accession>
<dbReference type="EMBL" id="CP007128">
    <property type="protein sequence ID" value="AHG90283.1"/>
    <property type="molecule type" value="Genomic_DNA"/>
</dbReference>
<dbReference type="PANTHER" id="PTHR30572">
    <property type="entry name" value="MEMBRANE COMPONENT OF TRANSPORTER-RELATED"/>
    <property type="match status" value="1"/>
</dbReference>
<dbReference type="OrthoDB" id="9770036at2"/>
<keyword evidence="4 8" id="KW-1133">Transmembrane helix</keyword>
<dbReference type="PANTHER" id="PTHR30572:SF4">
    <property type="entry name" value="ABC TRANSPORTER PERMEASE YTRF"/>
    <property type="match status" value="1"/>
</dbReference>
<evidence type="ECO:0000313" key="11">
    <source>
        <dbReference type="EMBL" id="AHG90283.1"/>
    </source>
</evidence>
<dbReference type="Pfam" id="PF12704">
    <property type="entry name" value="MacB_PCD"/>
    <property type="match status" value="2"/>
</dbReference>
<dbReference type="AlphaFoldDB" id="W0RLI4"/>
<comment type="subcellular location">
    <subcellularLocation>
        <location evidence="1">Cell membrane</location>
        <topology evidence="1">Multi-pass membrane protein</topology>
    </subcellularLocation>
</comment>
<dbReference type="InterPro" id="IPR017800">
    <property type="entry name" value="ADOP"/>
</dbReference>
<evidence type="ECO:0000256" key="8">
    <source>
        <dbReference type="SAM" id="Phobius"/>
    </source>
</evidence>
<dbReference type="STRING" id="861299.J421_2746"/>
<reference evidence="11 12" key="1">
    <citation type="journal article" date="2014" name="Genome Announc.">
        <title>Genome Sequence and Methylome of Soil Bacterium Gemmatirosa kalamazoonensis KBS708T, a Member of the Rarely Cultivated Gemmatimonadetes Phylum.</title>
        <authorList>
            <person name="Debruyn J.M."/>
            <person name="Radosevich M."/>
            <person name="Wommack K.E."/>
            <person name="Polson S.W."/>
            <person name="Hauser L.J."/>
            <person name="Fawaz M.N."/>
            <person name="Korlach J."/>
            <person name="Tsai Y.C."/>
        </authorList>
    </citation>
    <scope>NUCLEOTIDE SEQUENCE [LARGE SCALE GENOMIC DNA]</scope>
    <source>
        <strain evidence="11 12">KBS708</strain>
    </source>
</reference>